<evidence type="ECO:0000313" key="3">
    <source>
        <dbReference type="Proteomes" id="UP000594638"/>
    </source>
</evidence>
<feature type="transmembrane region" description="Helical" evidence="1">
    <location>
        <begin position="37"/>
        <end position="56"/>
    </location>
</feature>
<name>A0A8S0TGA3_OLEEU</name>
<keyword evidence="1" id="KW-0472">Membrane</keyword>
<accession>A0A8S0TGA3</accession>
<feature type="non-terminal residue" evidence="2">
    <location>
        <position position="1"/>
    </location>
</feature>
<dbReference type="EMBL" id="CACTIH010006213">
    <property type="protein sequence ID" value="CAA3004419.1"/>
    <property type="molecule type" value="Genomic_DNA"/>
</dbReference>
<protein>
    <submittedName>
        <fullName evidence="2">Uncharacterized protein</fullName>
    </submittedName>
</protein>
<keyword evidence="3" id="KW-1185">Reference proteome</keyword>
<dbReference type="AlphaFoldDB" id="A0A8S0TGA3"/>
<dbReference type="Proteomes" id="UP000594638">
    <property type="component" value="Unassembled WGS sequence"/>
</dbReference>
<comment type="caution">
    <text evidence="2">The sequence shown here is derived from an EMBL/GenBank/DDBJ whole genome shotgun (WGS) entry which is preliminary data.</text>
</comment>
<keyword evidence="1" id="KW-0812">Transmembrane</keyword>
<organism evidence="2 3">
    <name type="scientific">Olea europaea subsp. europaea</name>
    <dbReference type="NCBI Taxonomy" id="158383"/>
    <lineage>
        <taxon>Eukaryota</taxon>
        <taxon>Viridiplantae</taxon>
        <taxon>Streptophyta</taxon>
        <taxon>Embryophyta</taxon>
        <taxon>Tracheophyta</taxon>
        <taxon>Spermatophyta</taxon>
        <taxon>Magnoliopsida</taxon>
        <taxon>eudicotyledons</taxon>
        <taxon>Gunneridae</taxon>
        <taxon>Pentapetalae</taxon>
        <taxon>asterids</taxon>
        <taxon>lamiids</taxon>
        <taxon>Lamiales</taxon>
        <taxon>Oleaceae</taxon>
        <taxon>Oleeae</taxon>
        <taxon>Olea</taxon>
    </lineage>
</organism>
<proteinExistence type="predicted"/>
<reference evidence="2 3" key="1">
    <citation type="submission" date="2019-12" db="EMBL/GenBank/DDBJ databases">
        <authorList>
            <person name="Alioto T."/>
            <person name="Alioto T."/>
            <person name="Gomez Garrido J."/>
        </authorList>
    </citation>
    <scope>NUCLEOTIDE SEQUENCE [LARGE SCALE GENOMIC DNA]</scope>
</reference>
<evidence type="ECO:0000256" key="1">
    <source>
        <dbReference type="SAM" id="Phobius"/>
    </source>
</evidence>
<gene>
    <name evidence="2" type="ORF">OLEA9_A094770</name>
</gene>
<evidence type="ECO:0000313" key="2">
    <source>
        <dbReference type="EMBL" id="CAA3004419.1"/>
    </source>
</evidence>
<keyword evidence="1" id="KW-1133">Transmembrane helix</keyword>
<dbReference type="Gramene" id="OE9A094770T1">
    <property type="protein sequence ID" value="OE9A094770C1"/>
    <property type="gene ID" value="OE9A094770"/>
</dbReference>
<sequence length="57" mass="6266">QSSDSSPSRQQSTQTSDFATRDEAATVHYGYTSARRYLVYGLAVAVRPLLMTLLAVK</sequence>